<gene>
    <name evidence="2" type="ORF">FXV83_37875</name>
</gene>
<keyword evidence="3" id="KW-1185">Reference proteome</keyword>
<keyword evidence="2" id="KW-0808">Transferase</keyword>
<protein>
    <submittedName>
        <fullName evidence="2">FkbM family methyltransferase</fullName>
    </submittedName>
</protein>
<name>A0A5S4YBZ1_9BRAD</name>
<organism evidence="2 3">
    <name type="scientific">Bradyrhizobium hipponense</name>
    <dbReference type="NCBI Taxonomy" id="2605638"/>
    <lineage>
        <taxon>Bacteria</taxon>
        <taxon>Pseudomonadati</taxon>
        <taxon>Pseudomonadota</taxon>
        <taxon>Alphaproteobacteria</taxon>
        <taxon>Hyphomicrobiales</taxon>
        <taxon>Nitrobacteraceae</taxon>
        <taxon>Bradyrhizobium</taxon>
    </lineage>
</organism>
<dbReference type="RefSeq" id="WP_148744932.1">
    <property type="nucleotide sequence ID" value="NZ_VSTH01000176.1"/>
</dbReference>
<dbReference type="PANTHER" id="PTHR36973">
    <property type="entry name" value="SLL1456 PROTEIN-RELATED"/>
    <property type="match status" value="1"/>
</dbReference>
<dbReference type="InterPro" id="IPR006342">
    <property type="entry name" value="FkbM_mtfrase"/>
</dbReference>
<dbReference type="Proteomes" id="UP000324797">
    <property type="component" value="Unassembled WGS sequence"/>
</dbReference>
<dbReference type="EMBL" id="VSTH01000176">
    <property type="protein sequence ID" value="TYO61533.1"/>
    <property type="molecule type" value="Genomic_DNA"/>
</dbReference>
<evidence type="ECO:0000313" key="3">
    <source>
        <dbReference type="Proteomes" id="UP000324797"/>
    </source>
</evidence>
<dbReference type="SUPFAM" id="SSF53335">
    <property type="entry name" value="S-adenosyl-L-methionine-dependent methyltransferases"/>
    <property type="match status" value="1"/>
</dbReference>
<proteinExistence type="predicted"/>
<sequence>MVVKDRLKSIVRSAGYEIRRHHPDLVEFLHSRSVNLVLDVGANEGQFAQELRLRGYTGRVVSFEPVVDVFERLKTNCSADEKWDCRNLALGETMGTVEINVSRNTAMSSIVSQTEVGRNSIYEADVIRVDKVPITTLDSMYSEFADDRVFLKVDTQGFEQNVLRGGKSSLHRLLGVQLELPLVHLYEGTWKFDEALRFMREAGFTLSQMRAVTYYSQDPASLLEVDCIFRRADYADGVSYH</sequence>
<evidence type="ECO:0000313" key="2">
    <source>
        <dbReference type="EMBL" id="TYO61533.1"/>
    </source>
</evidence>
<dbReference type="Pfam" id="PF05050">
    <property type="entry name" value="Methyltransf_21"/>
    <property type="match status" value="1"/>
</dbReference>
<dbReference type="PANTHER" id="PTHR36973:SF4">
    <property type="entry name" value="NODULATION PROTEIN"/>
    <property type="match status" value="1"/>
</dbReference>
<keyword evidence="2" id="KW-0489">Methyltransferase</keyword>
<dbReference type="GO" id="GO:0008171">
    <property type="term" value="F:O-methyltransferase activity"/>
    <property type="evidence" value="ECO:0007669"/>
    <property type="project" value="TreeGrafter"/>
</dbReference>
<dbReference type="Gene3D" id="3.40.50.150">
    <property type="entry name" value="Vaccinia Virus protein VP39"/>
    <property type="match status" value="1"/>
</dbReference>
<dbReference type="GO" id="GO:0032259">
    <property type="term" value="P:methylation"/>
    <property type="evidence" value="ECO:0007669"/>
    <property type="project" value="UniProtKB-KW"/>
</dbReference>
<feature type="domain" description="Methyltransferase FkbM" evidence="1">
    <location>
        <begin position="39"/>
        <end position="205"/>
    </location>
</feature>
<dbReference type="InterPro" id="IPR029063">
    <property type="entry name" value="SAM-dependent_MTases_sf"/>
</dbReference>
<dbReference type="NCBIfam" id="TIGR01444">
    <property type="entry name" value="fkbM_fam"/>
    <property type="match status" value="1"/>
</dbReference>
<evidence type="ECO:0000259" key="1">
    <source>
        <dbReference type="Pfam" id="PF05050"/>
    </source>
</evidence>
<reference evidence="2 3" key="1">
    <citation type="submission" date="2019-08" db="EMBL/GenBank/DDBJ databases">
        <title>Bradyrhizobium hipponensis sp. nov., a rhizobium isolated from a Lupinus angustifolius root nodule in Tunisia.</title>
        <authorList>
            <person name="Off K."/>
            <person name="Rejili M."/>
            <person name="Mars M."/>
            <person name="Brachmann A."/>
            <person name="Marin M."/>
        </authorList>
    </citation>
    <scope>NUCLEOTIDE SEQUENCE [LARGE SCALE GENOMIC DNA]</scope>
    <source>
        <strain evidence="3">aSej3</strain>
    </source>
</reference>
<dbReference type="AlphaFoldDB" id="A0A5S4YBZ1"/>
<comment type="caution">
    <text evidence="2">The sequence shown here is derived from an EMBL/GenBank/DDBJ whole genome shotgun (WGS) entry which is preliminary data.</text>
</comment>
<dbReference type="InterPro" id="IPR053188">
    <property type="entry name" value="FkbM_Methyltransferase"/>
</dbReference>
<accession>A0A5S4YBZ1</accession>